<protein>
    <submittedName>
        <fullName evidence="1">Uncharacterized protein</fullName>
    </submittedName>
</protein>
<dbReference type="EMBL" id="UINC01163463">
    <property type="protein sequence ID" value="SVD63785.1"/>
    <property type="molecule type" value="Genomic_DNA"/>
</dbReference>
<sequence length="105" mass="11183">MKIKRYFVIVFVTTFFIMFGSSSDAEAAGASIPPWPVIYTGDVTVAGQPAADGMILVGLMDGYRSVPLAIENGRMRGLAVGPPDNTYFGKTITFELEGSVIAAET</sequence>
<reference evidence="1" key="1">
    <citation type="submission" date="2018-05" db="EMBL/GenBank/DDBJ databases">
        <authorList>
            <person name="Lanie J.A."/>
            <person name="Ng W.-L."/>
            <person name="Kazmierczak K.M."/>
            <person name="Andrzejewski T.M."/>
            <person name="Davidsen T.M."/>
            <person name="Wayne K.J."/>
            <person name="Tettelin H."/>
            <person name="Glass J.I."/>
            <person name="Rusch D."/>
            <person name="Podicherti R."/>
            <person name="Tsui H.-C.T."/>
            <person name="Winkler M.E."/>
        </authorList>
    </citation>
    <scope>NUCLEOTIDE SEQUENCE</scope>
</reference>
<accession>A0A382WZK4</accession>
<gene>
    <name evidence="1" type="ORF">METZ01_LOCUS416639</name>
</gene>
<dbReference type="AlphaFoldDB" id="A0A382WZK4"/>
<proteinExistence type="predicted"/>
<name>A0A382WZK4_9ZZZZ</name>
<feature type="non-terminal residue" evidence="1">
    <location>
        <position position="105"/>
    </location>
</feature>
<evidence type="ECO:0000313" key="1">
    <source>
        <dbReference type="EMBL" id="SVD63785.1"/>
    </source>
</evidence>
<organism evidence="1">
    <name type="scientific">marine metagenome</name>
    <dbReference type="NCBI Taxonomy" id="408172"/>
    <lineage>
        <taxon>unclassified sequences</taxon>
        <taxon>metagenomes</taxon>
        <taxon>ecological metagenomes</taxon>
    </lineage>
</organism>